<keyword evidence="2" id="KW-1133">Transmembrane helix</keyword>
<dbReference type="PANTHER" id="PTHR36089">
    <property type="entry name" value="CHITIN SYNTHASE 3 COMPLEX PROTEIN CSI2-RELATED"/>
    <property type="match status" value="1"/>
</dbReference>
<dbReference type="OrthoDB" id="4065319at2759"/>
<gene>
    <name evidence="4" type="ORF">LALA0_S08e01464g</name>
</gene>
<dbReference type="Proteomes" id="UP000054304">
    <property type="component" value="Unassembled WGS sequence"/>
</dbReference>
<evidence type="ECO:0000313" key="4">
    <source>
        <dbReference type="EMBL" id="CEP63395.1"/>
    </source>
</evidence>
<keyword evidence="2" id="KW-0472">Membrane</keyword>
<feature type="compositionally biased region" description="Polar residues" evidence="1">
    <location>
        <begin position="224"/>
        <end position="243"/>
    </location>
</feature>
<keyword evidence="2" id="KW-0812">Transmembrane</keyword>
<evidence type="ECO:0000256" key="3">
    <source>
        <dbReference type="SAM" id="SignalP"/>
    </source>
</evidence>
<feature type="chain" id="PRO_5002195486" evidence="3">
    <location>
        <begin position="20"/>
        <end position="287"/>
    </location>
</feature>
<evidence type="ECO:0000256" key="2">
    <source>
        <dbReference type="SAM" id="Phobius"/>
    </source>
</evidence>
<keyword evidence="3" id="KW-0732">Signal</keyword>
<proteinExistence type="predicted"/>
<dbReference type="GeneID" id="34686898"/>
<dbReference type="InterPro" id="IPR051009">
    <property type="entry name" value="PRM"/>
</dbReference>
<dbReference type="GO" id="GO:0000324">
    <property type="term" value="C:fungal-type vacuole"/>
    <property type="evidence" value="ECO:0007669"/>
    <property type="project" value="TreeGrafter"/>
</dbReference>
<evidence type="ECO:0000256" key="1">
    <source>
        <dbReference type="SAM" id="MobiDB-lite"/>
    </source>
</evidence>
<dbReference type="AlphaFoldDB" id="A0A0C7N634"/>
<reference evidence="4 5" key="1">
    <citation type="submission" date="2014-12" db="EMBL/GenBank/DDBJ databases">
        <authorList>
            <person name="Neuveglise Cecile"/>
        </authorList>
    </citation>
    <scope>NUCLEOTIDE SEQUENCE [LARGE SCALE GENOMIC DNA]</scope>
    <source>
        <strain evidence="4 5">CBS 12615</strain>
    </source>
</reference>
<dbReference type="GO" id="GO:0005935">
    <property type="term" value="C:cellular bud neck"/>
    <property type="evidence" value="ECO:0007669"/>
    <property type="project" value="TreeGrafter"/>
</dbReference>
<dbReference type="HOGENOM" id="CLU_066467_0_0_1"/>
<keyword evidence="5" id="KW-1185">Reference proteome</keyword>
<accession>A0A0C7N634</accession>
<feature type="transmembrane region" description="Helical" evidence="2">
    <location>
        <begin position="102"/>
        <end position="130"/>
    </location>
</feature>
<dbReference type="EMBL" id="LN736367">
    <property type="protein sequence ID" value="CEP63395.1"/>
    <property type="molecule type" value="Genomic_DNA"/>
</dbReference>
<feature type="region of interest" description="Disordered" evidence="1">
    <location>
        <begin position="224"/>
        <end position="247"/>
    </location>
</feature>
<feature type="signal peptide" evidence="3">
    <location>
        <begin position="1"/>
        <end position="19"/>
    </location>
</feature>
<dbReference type="RefSeq" id="XP_022629612.1">
    <property type="nucleotide sequence ID" value="XM_022770987.1"/>
</dbReference>
<evidence type="ECO:0000313" key="5">
    <source>
        <dbReference type="Proteomes" id="UP000054304"/>
    </source>
</evidence>
<organism evidence="4 5">
    <name type="scientific">Lachancea lanzarotensis</name>
    <dbReference type="NCBI Taxonomy" id="1245769"/>
    <lineage>
        <taxon>Eukaryota</taxon>
        <taxon>Fungi</taxon>
        <taxon>Dikarya</taxon>
        <taxon>Ascomycota</taxon>
        <taxon>Saccharomycotina</taxon>
        <taxon>Saccharomycetes</taxon>
        <taxon>Saccharomycetales</taxon>
        <taxon>Saccharomycetaceae</taxon>
        <taxon>Lachancea</taxon>
    </lineage>
</organism>
<protein>
    <submittedName>
        <fullName evidence="4">LALA0S08e01464g1_1</fullName>
    </submittedName>
</protein>
<sequence>MKLGTVYCTFCTLMLTASANRDFDRTFQMLIKRGMSSTSANPPLIQRELPTLTASSNSSSASTGATATSTISSSYSATFTPVVPDTAGSKEIYRTAYPSGTVFVIVGAIIGFFGVVFSSIWAIFALRGWLSARREYRERSVEARFQSDPFMFHSRDSDTDYSDGSSHSDISEKVLKTRSSKRPVLSTFNSQSTIDLLQNGAFTTNTISQAERQSMFISPTEIMKNTANGNGLPSQGTPQSEFSEFSGPVQAAQVLEHSDPLYQFAYGEPRSVRPPSIHLEKMFDEEL</sequence>
<name>A0A0C7N634_9SACH</name>
<dbReference type="PANTHER" id="PTHR36089:SF1">
    <property type="entry name" value="CHITIN SYNTHASE 3 COMPLEX PROTEIN CSI2-RELATED"/>
    <property type="match status" value="1"/>
</dbReference>